<evidence type="ECO:0000313" key="6">
    <source>
        <dbReference type="Proteomes" id="UP000738826"/>
    </source>
</evidence>
<comment type="caution">
    <text evidence="5">The sequence shown here is derived from an EMBL/GenBank/DDBJ whole genome shotgun (WGS) entry which is preliminary data.</text>
</comment>
<gene>
    <name evidence="1 5" type="primary">argH</name>
    <name evidence="5" type="ORF">GW779_03750</name>
    <name evidence="4" type="ORF">GW910_04110</name>
</gene>
<dbReference type="CDD" id="cd01359">
    <property type="entry name" value="Argininosuccinate_lyase"/>
    <property type="match status" value="1"/>
</dbReference>
<dbReference type="GO" id="GO:0004056">
    <property type="term" value="F:argininosuccinate lyase activity"/>
    <property type="evidence" value="ECO:0007669"/>
    <property type="project" value="UniProtKB-UniRule"/>
</dbReference>
<dbReference type="EMBL" id="JAACVF010000102">
    <property type="protein sequence ID" value="NCN65234.1"/>
    <property type="molecule type" value="Genomic_DNA"/>
</dbReference>
<keyword evidence="1" id="KW-0028">Amino-acid biosynthesis</keyword>
<dbReference type="Gene3D" id="1.20.200.10">
    <property type="entry name" value="Fumarase/aspartase (Central domain)"/>
    <property type="match status" value="1"/>
</dbReference>
<keyword evidence="1" id="KW-0963">Cytoplasm</keyword>
<dbReference type="UniPathway" id="UPA00068">
    <property type="reaction ID" value="UER00114"/>
</dbReference>
<dbReference type="FunFam" id="1.20.200.10:FF:000015">
    <property type="entry name" value="argininosuccinate lyase isoform X2"/>
    <property type="match status" value="1"/>
</dbReference>
<dbReference type="PRINTS" id="PR00145">
    <property type="entry name" value="ARGSUCLYASE"/>
</dbReference>
<dbReference type="Proteomes" id="UP000768163">
    <property type="component" value="Unassembled WGS sequence"/>
</dbReference>
<evidence type="ECO:0000256" key="1">
    <source>
        <dbReference type="HAMAP-Rule" id="MF_00006"/>
    </source>
</evidence>
<feature type="domain" description="Fumarate lyase N-terminal" evidence="3">
    <location>
        <begin position="4"/>
        <end position="286"/>
    </location>
</feature>
<dbReference type="InterPro" id="IPR024083">
    <property type="entry name" value="Fumarase/histidase_N"/>
</dbReference>
<evidence type="ECO:0000313" key="5">
    <source>
        <dbReference type="EMBL" id="NCS91509.1"/>
    </source>
</evidence>
<dbReference type="InterPro" id="IPR008948">
    <property type="entry name" value="L-Aspartase-like"/>
</dbReference>
<dbReference type="InterPro" id="IPR009049">
    <property type="entry name" value="Argininosuccinate_lyase"/>
</dbReference>
<dbReference type="InterPro" id="IPR000362">
    <property type="entry name" value="Fumarate_lyase_fam"/>
</dbReference>
<dbReference type="AlphaFoldDB" id="A0A8J7YVK9"/>
<dbReference type="GO" id="GO:0042450">
    <property type="term" value="P:L-arginine biosynthetic process via ornithine"/>
    <property type="evidence" value="ECO:0007669"/>
    <property type="project" value="UniProtKB-UniRule"/>
</dbReference>
<dbReference type="InterPro" id="IPR022761">
    <property type="entry name" value="Fumarate_lyase_N"/>
</dbReference>
<dbReference type="PRINTS" id="PR00149">
    <property type="entry name" value="FUMRATELYASE"/>
</dbReference>
<proteinExistence type="inferred from homology"/>
<organism evidence="5 6">
    <name type="scientific">Candidatus Altarchaeum hamiconexum</name>
    <dbReference type="NCBI Taxonomy" id="1803513"/>
    <lineage>
        <taxon>Archaea</taxon>
        <taxon>Candidatus Altarchaeota</taxon>
        <taxon>Candidatus Altiarchaeia</taxon>
        <taxon>Candidatus Altarchaeales</taxon>
        <taxon>Candidatus Altarchaeaceae</taxon>
        <taxon>Candidatus Altarchaeum</taxon>
    </lineage>
</organism>
<dbReference type="NCBIfam" id="TIGR00838">
    <property type="entry name" value="argH"/>
    <property type="match status" value="1"/>
</dbReference>
<evidence type="ECO:0000259" key="3">
    <source>
        <dbReference type="Pfam" id="PF00206"/>
    </source>
</evidence>
<comment type="subcellular location">
    <subcellularLocation>
        <location evidence="1">Cytoplasm</location>
    </subcellularLocation>
</comment>
<evidence type="ECO:0000256" key="2">
    <source>
        <dbReference type="NCBIfam" id="TIGR00838"/>
    </source>
</evidence>
<name>A0A8J7YVK9_9ARCH</name>
<keyword evidence="1 5" id="KW-0456">Lyase</keyword>
<comment type="catalytic activity">
    <reaction evidence="1">
        <text>2-(N(omega)-L-arginino)succinate = fumarate + L-arginine</text>
        <dbReference type="Rhea" id="RHEA:24020"/>
        <dbReference type="ChEBI" id="CHEBI:29806"/>
        <dbReference type="ChEBI" id="CHEBI:32682"/>
        <dbReference type="ChEBI" id="CHEBI:57472"/>
        <dbReference type="EC" id="4.3.2.1"/>
    </reaction>
</comment>
<dbReference type="Proteomes" id="UP000738826">
    <property type="component" value="Unassembled WGS sequence"/>
</dbReference>
<comment type="similarity">
    <text evidence="1">Belongs to the lyase 1 family. Argininosuccinate lyase subfamily.</text>
</comment>
<dbReference type="InterPro" id="IPR020557">
    <property type="entry name" value="Fumarate_lyase_CS"/>
</dbReference>
<dbReference type="EMBL" id="JAACQH010000073">
    <property type="protein sequence ID" value="NCS91509.1"/>
    <property type="molecule type" value="Genomic_DNA"/>
</dbReference>
<reference evidence="5" key="1">
    <citation type="submission" date="2019-11" db="EMBL/GenBank/DDBJ databases">
        <title>Lipid analysis of CO2-rich subsurface aquifers suggests an autotrophy-based deep biosphere with lysolipids enriched in CPR bacteria.</title>
        <authorList>
            <person name="Probst A.J."/>
            <person name="Elling F.J."/>
            <person name="Castelle C.J."/>
            <person name="Zhu Q."/>
            <person name="Elvert M."/>
            <person name="Birarda G."/>
            <person name="Holman H.-Y."/>
            <person name="Lane K.R."/>
            <person name="Ladd B."/>
            <person name="Ryan M.C."/>
            <person name="Woyke T."/>
            <person name="Hinrichs K.-U."/>
            <person name="Banfield J.F."/>
        </authorList>
    </citation>
    <scope>NUCLEOTIDE SEQUENCE</scope>
    <source>
        <strain evidence="4">CG_2015-01_33_1645</strain>
        <strain evidence="5">CG_2015-04_33_537</strain>
    </source>
</reference>
<evidence type="ECO:0000313" key="4">
    <source>
        <dbReference type="EMBL" id="NCN65234.1"/>
    </source>
</evidence>
<dbReference type="Pfam" id="PF00206">
    <property type="entry name" value="Lyase_1"/>
    <property type="match status" value="1"/>
</dbReference>
<accession>A0A8J7YVK9</accession>
<dbReference type="GO" id="GO:0005829">
    <property type="term" value="C:cytosol"/>
    <property type="evidence" value="ECO:0007669"/>
    <property type="project" value="TreeGrafter"/>
</dbReference>
<dbReference type="EC" id="4.3.2.1" evidence="1 2"/>
<dbReference type="PANTHER" id="PTHR43814:SF1">
    <property type="entry name" value="ARGININOSUCCINATE LYASE"/>
    <property type="match status" value="1"/>
</dbReference>
<dbReference type="PANTHER" id="PTHR43814">
    <property type="entry name" value="ARGININOSUCCINATE LYASE"/>
    <property type="match status" value="1"/>
</dbReference>
<keyword evidence="1" id="KW-0055">Arginine biosynthesis</keyword>
<dbReference type="SUPFAM" id="SSF48557">
    <property type="entry name" value="L-aspartase-like"/>
    <property type="match status" value="1"/>
</dbReference>
<sequence length="457" mass="51753">MSIKKFTQSLDIDMRLFEADIWNTTAHNLMLAKRGIIEKSTAKDIIKNLNDALSAFNNKKFKFSRELEDVHMNIEDYVISKGGEKCGAMHTARSRNDQVVTDTRILAREITLEIMKNLLNLSDSLIDFAERSTVIIPGYTHLQQAMPTLASHWILAYTDAFLRDFERLNDSYKRTNLCPLGSAAFAGTSFNINRHWTAKLLGFDGLIENSLDGVAGRDFIAEILADLAILSATLSRLSEELILFNSYEFGLIEISSEWTTGSSIMPQKKNLDIAELTRGKTGRIYGDLVNILVLLKGIPYSYNRDMQEDKFPLFDAGDELNSILKILAEMSKGIKFKDQEQINKKFSHEIIATDMASQLVIKGIPFRKSYNIVKNAINKGDFSEINKIAGNEISKINVENCVQSRKITGSAGYVEVERMIADRKKKIEKFYEIVEEKRKRTEGAKIMTKKEIRNLCG</sequence>
<dbReference type="PROSITE" id="PS00163">
    <property type="entry name" value="FUMARATE_LYASES"/>
    <property type="match status" value="1"/>
</dbReference>
<dbReference type="Gene3D" id="1.10.275.10">
    <property type="entry name" value="Fumarase/aspartase (N-terminal domain)"/>
    <property type="match status" value="1"/>
</dbReference>
<comment type="pathway">
    <text evidence="1">Amino-acid biosynthesis; L-arginine biosynthesis; L-arginine from L-ornithine and carbamoyl phosphate: step 3/3.</text>
</comment>
<dbReference type="Gene3D" id="1.10.40.30">
    <property type="entry name" value="Fumarase/aspartase (C-terminal domain)"/>
    <property type="match status" value="1"/>
</dbReference>
<dbReference type="HAMAP" id="MF_00006">
    <property type="entry name" value="Arg_succ_lyase"/>
    <property type="match status" value="1"/>
</dbReference>
<protein>
    <recommendedName>
        <fullName evidence="1 2">Argininosuccinate lyase</fullName>
        <shortName evidence="1">ASAL</shortName>
        <ecNumber evidence="1 2">4.3.2.1</ecNumber>
    </recommendedName>
    <alternativeName>
        <fullName evidence="1">Arginosuccinase</fullName>
    </alternativeName>
</protein>